<keyword evidence="2" id="KW-0812">Transmembrane</keyword>
<dbReference type="AlphaFoldDB" id="A0A2P6V752"/>
<feature type="transmembrane region" description="Helical" evidence="2">
    <location>
        <begin position="14"/>
        <end position="33"/>
    </location>
</feature>
<name>A0A2P6V752_9CHLO</name>
<evidence type="ECO:0000256" key="1">
    <source>
        <dbReference type="SAM" id="MobiDB-lite"/>
    </source>
</evidence>
<comment type="caution">
    <text evidence="3">The sequence shown here is derived from an EMBL/GenBank/DDBJ whole genome shotgun (WGS) entry which is preliminary data.</text>
</comment>
<reference evidence="3 4" key="1">
    <citation type="journal article" date="2018" name="Plant J.">
        <title>Genome sequences of Chlorella sorokiniana UTEX 1602 and Micractinium conductrix SAG 241.80: implications to maltose excretion by a green alga.</title>
        <authorList>
            <person name="Arriola M.B."/>
            <person name="Velmurugan N."/>
            <person name="Zhang Y."/>
            <person name="Plunkett M.H."/>
            <person name="Hondzo H."/>
            <person name="Barney B.M."/>
        </authorList>
    </citation>
    <scope>NUCLEOTIDE SEQUENCE [LARGE SCALE GENOMIC DNA]</scope>
    <source>
        <strain evidence="3 4">SAG 241.80</strain>
    </source>
</reference>
<feature type="transmembrane region" description="Helical" evidence="2">
    <location>
        <begin position="179"/>
        <end position="201"/>
    </location>
</feature>
<gene>
    <name evidence="3" type="ORF">C2E20_6567</name>
</gene>
<feature type="region of interest" description="Disordered" evidence="1">
    <location>
        <begin position="238"/>
        <end position="273"/>
    </location>
</feature>
<feature type="transmembrane region" description="Helical" evidence="2">
    <location>
        <begin position="315"/>
        <end position="336"/>
    </location>
</feature>
<evidence type="ECO:0000313" key="3">
    <source>
        <dbReference type="EMBL" id="PSC69917.1"/>
    </source>
</evidence>
<keyword evidence="4" id="KW-1185">Reference proteome</keyword>
<sequence>MTVSWGRNRDCRQLALGTAVAAVMVTLAWLGACRRTLYVRWREPLATLGALVYSVAAVEEALRSSIGSHVERHGGSTLRLLGSMAAHSPAIMLLLYAARLYAVKGRLSLAWGMVVQPLLAAYPIINGRRLCVLALDTRGTPALMHELRRRLALIFGAPFVLLDTTADRSASSAHMEDCIAVHAFTVVLCMVALPLLAVRAFEQRRRRLQKCWEEQQQRAAQAAEQAHNWWMWSPVDLPPSSSSHQQQRQRQQQGGGGGGARQQAAVQEPRQRRLWWADGGSDEDEDEEAAWLEDDAAEAAAEDWQESIPRPLEGLLHLYFCTCLSWAASAWLAALVA</sequence>
<dbReference type="PROSITE" id="PS51257">
    <property type="entry name" value="PROKAR_LIPOPROTEIN"/>
    <property type="match status" value="1"/>
</dbReference>
<keyword evidence="2" id="KW-0472">Membrane</keyword>
<proteinExistence type="predicted"/>
<keyword evidence="2" id="KW-1133">Transmembrane helix</keyword>
<protein>
    <submittedName>
        <fullName evidence="3">EF-hand calcium-binding domain-containing 5</fullName>
    </submittedName>
</protein>
<evidence type="ECO:0000313" key="4">
    <source>
        <dbReference type="Proteomes" id="UP000239649"/>
    </source>
</evidence>
<accession>A0A2P6V752</accession>
<dbReference type="EMBL" id="LHPF02000023">
    <property type="protein sequence ID" value="PSC69917.1"/>
    <property type="molecule type" value="Genomic_DNA"/>
</dbReference>
<evidence type="ECO:0000256" key="2">
    <source>
        <dbReference type="SAM" id="Phobius"/>
    </source>
</evidence>
<dbReference type="Proteomes" id="UP000239649">
    <property type="component" value="Unassembled WGS sequence"/>
</dbReference>
<organism evidence="3 4">
    <name type="scientific">Micractinium conductrix</name>
    <dbReference type="NCBI Taxonomy" id="554055"/>
    <lineage>
        <taxon>Eukaryota</taxon>
        <taxon>Viridiplantae</taxon>
        <taxon>Chlorophyta</taxon>
        <taxon>core chlorophytes</taxon>
        <taxon>Trebouxiophyceae</taxon>
        <taxon>Chlorellales</taxon>
        <taxon>Chlorellaceae</taxon>
        <taxon>Chlorella clade</taxon>
        <taxon>Micractinium</taxon>
    </lineage>
</organism>
<feature type="transmembrane region" description="Helical" evidence="2">
    <location>
        <begin position="78"/>
        <end position="97"/>
    </location>
</feature>